<evidence type="ECO:0000313" key="2">
    <source>
        <dbReference type="EMBL" id="MBM7850828.1"/>
    </source>
</evidence>
<organism evidence="1 4">
    <name type="scientific">Methylopila capsulata</name>
    <dbReference type="NCBI Taxonomy" id="61654"/>
    <lineage>
        <taxon>Bacteria</taxon>
        <taxon>Pseudomonadati</taxon>
        <taxon>Pseudomonadota</taxon>
        <taxon>Alphaproteobacteria</taxon>
        <taxon>Hyphomicrobiales</taxon>
        <taxon>Methylopilaceae</taxon>
        <taxon>Methylopila</taxon>
    </lineage>
</organism>
<name>A0A9W6IV09_9HYPH</name>
<reference evidence="1" key="3">
    <citation type="submission" date="2023-01" db="EMBL/GenBank/DDBJ databases">
        <authorList>
            <person name="Sun Q."/>
            <person name="Evtushenko L."/>
        </authorList>
    </citation>
    <scope>NUCLEOTIDE SEQUENCE</scope>
    <source>
        <strain evidence="1">VKM B-1606</strain>
    </source>
</reference>
<protein>
    <submittedName>
        <fullName evidence="1">Uncharacterized protein</fullName>
    </submittedName>
</protein>
<dbReference type="Proteomes" id="UP001143400">
    <property type="component" value="Unassembled WGS sequence"/>
</dbReference>
<dbReference type="EMBL" id="JAFBCY010000001">
    <property type="protein sequence ID" value="MBM7850828.1"/>
    <property type="molecule type" value="Genomic_DNA"/>
</dbReference>
<dbReference type="Proteomes" id="UP000758856">
    <property type="component" value="Unassembled WGS sequence"/>
</dbReference>
<evidence type="ECO:0000313" key="1">
    <source>
        <dbReference type="EMBL" id="GLK56122.1"/>
    </source>
</evidence>
<dbReference type="EMBL" id="BSFF01000002">
    <property type="protein sequence ID" value="GLK56122.1"/>
    <property type="molecule type" value="Genomic_DNA"/>
</dbReference>
<gene>
    <name evidence="1" type="ORF">GCM10008170_21410</name>
    <name evidence="2" type="ORF">JOD31_001040</name>
</gene>
<sequence length="84" mass="8900">MTPMEQCFSICCALARSGHAAAIEIGQTEIHRMLNSIDDNAYARARALENLAFDLAVAVEANDVATALDREIVALLRGLGAAAI</sequence>
<reference evidence="2 3" key="2">
    <citation type="submission" date="2021-01" db="EMBL/GenBank/DDBJ databases">
        <title>Genomic Encyclopedia of Type Strains, Phase IV (KMG-IV): sequencing the most valuable type-strain genomes for metagenomic binning, comparative biology and taxonomic classification.</title>
        <authorList>
            <person name="Goeker M."/>
        </authorList>
    </citation>
    <scope>NUCLEOTIDE SEQUENCE [LARGE SCALE GENOMIC DNA]</scope>
    <source>
        <strain evidence="2 3">DSM 6130</strain>
    </source>
</reference>
<proteinExistence type="predicted"/>
<reference evidence="1" key="1">
    <citation type="journal article" date="2014" name="Int. J. Syst. Evol. Microbiol.">
        <title>Complete genome sequence of Corynebacterium casei LMG S-19264T (=DSM 44701T), isolated from a smear-ripened cheese.</title>
        <authorList>
            <consortium name="US DOE Joint Genome Institute (JGI-PGF)"/>
            <person name="Walter F."/>
            <person name="Albersmeier A."/>
            <person name="Kalinowski J."/>
            <person name="Ruckert C."/>
        </authorList>
    </citation>
    <scope>NUCLEOTIDE SEQUENCE</scope>
    <source>
        <strain evidence="1">VKM B-1606</strain>
    </source>
</reference>
<keyword evidence="3" id="KW-1185">Reference proteome</keyword>
<dbReference type="RefSeq" id="WP_204949201.1">
    <property type="nucleotide sequence ID" value="NZ_BSFF01000002.1"/>
</dbReference>
<evidence type="ECO:0000313" key="4">
    <source>
        <dbReference type="Proteomes" id="UP001143400"/>
    </source>
</evidence>
<accession>A0A9W6IV09</accession>
<comment type="caution">
    <text evidence="1">The sequence shown here is derived from an EMBL/GenBank/DDBJ whole genome shotgun (WGS) entry which is preliminary data.</text>
</comment>
<evidence type="ECO:0000313" key="3">
    <source>
        <dbReference type="Proteomes" id="UP000758856"/>
    </source>
</evidence>
<dbReference type="AlphaFoldDB" id="A0A9W6IV09"/>